<keyword evidence="9" id="KW-1185">Reference proteome</keyword>
<dbReference type="Gramene" id="TraesSTA7D03G04336420.1">
    <property type="protein sequence ID" value="TraesSTA7D03G04336420.1.CDS1"/>
    <property type="gene ID" value="TraesSTA7D03G04336420"/>
</dbReference>
<dbReference type="Gramene" id="TraesCS7D02G205200.1">
    <property type="protein sequence ID" value="TraesCS7D02G205200.1.cds1"/>
    <property type="gene ID" value="TraesCS7D02G205200"/>
</dbReference>
<dbReference type="Gene3D" id="2.170.150.80">
    <property type="entry name" value="NAC domain"/>
    <property type="match status" value="1"/>
</dbReference>
<evidence type="ECO:0000256" key="4">
    <source>
        <dbReference type="ARBA" id="ARBA00023163"/>
    </source>
</evidence>
<reference evidence="8" key="1">
    <citation type="submission" date="2018-08" db="EMBL/GenBank/DDBJ databases">
        <authorList>
            <person name="Rossello M."/>
        </authorList>
    </citation>
    <scope>NUCLEOTIDE SEQUENCE [LARGE SCALE GENOMIC DNA]</scope>
    <source>
        <strain evidence="8">cv. Chinese Spring</strain>
    </source>
</reference>
<evidence type="ECO:0000256" key="3">
    <source>
        <dbReference type="ARBA" id="ARBA00023125"/>
    </source>
</evidence>
<dbReference type="EnsemblPlants" id="TraesCS7D02G205200.1">
    <property type="protein sequence ID" value="TraesCS7D02G205200.1.cds1"/>
    <property type="gene ID" value="TraesCS7D02G205200"/>
</dbReference>
<dbReference type="Pfam" id="PF02365">
    <property type="entry name" value="NAM"/>
    <property type="match status" value="1"/>
</dbReference>
<dbReference type="SUPFAM" id="SSF101941">
    <property type="entry name" value="NAC domain"/>
    <property type="match status" value="1"/>
</dbReference>
<dbReference type="AlphaFoldDB" id="A0A3B6TN14"/>
<protein>
    <recommendedName>
        <fullName evidence="7">NAC domain-containing protein</fullName>
    </recommendedName>
</protein>
<evidence type="ECO:0000313" key="9">
    <source>
        <dbReference type="Proteomes" id="UP000019116"/>
    </source>
</evidence>
<keyword evidence="2" id="KW-0805">Transcription regulation</keyword>
<dbReference type="Gramene" id="TraesJAG7D03G04325960.1">
    <property type="protein sequence ID" value="TraesJAG7D03G04325960.1.CDS1"/>
    <property type="gene ID" value="TraesJAG7D03G04325960"/>
</dbReference>
<dbReference type="STRING" id="4565.A0A3B6TN14"/>
<dbReference type="OMA" id="TTRCARK"/>
<dbReference type="Gramene" id="TraesARI7D03G04418250.1">
    <property type="protein sequence ID" value="TraesARI7D03G04418250.1.CDS1"/>
    <property type="gene ID" value="TraesARI7D03G04418250"/>
</dbReference>
<dbReference type="Gramene" id="TraesLAC7D03G04289850.1">
    <property type="protein sequence ID" value="TraesLAC7D03G04289850.1.CDS1"/>
    <property type="gene ID" value="TraesLAC7D03G04289850"/>
</dbReference>
<reference evidence="8" key="2">
    <citation type="submission" date="2018-10" db="UniProtKB">
        <authorList>
            <consortium name="EnsemblPlants"/>
        </authorList>
    </citation>
    <scope>IDENTIFICATION</scope>
</reference>
<dbReference type="PANTHER" id="PTHR31719:SF94">
    <property type="entry name" value="PROTEIN ATAF2"/>
    <property type="match status" value="1"/>
</dbReference>
<evidence type="ECO:0000256" key="6">
    <source>
        <dbReference type="SAM" id="MobiDB-lite"/>
    </source>
</evidence>
<dbReference type="Gramene" id="TraesCS7D03G0458200.1">
    <property type="protein sequence ID" value="TraesCS7D03G0458200.1.CDS1"/>
    <property type="gene ID" value="TraesCS7D03G0458200"/>
</dbReference>
<dbReference type="Gramene" id="TraesJUL7D03G04386510.1">
    <property type="protein sequence ID" value="TraesJUL7D03G04386510.1.CDS1"/>
    <property type="gene ID" value="TraesJUL7D03G04386510"/>
</dbReference>
<dbReference type="Gramene" id="TraesLDM7D03G04349290.1">
    <property type="protein sequence ID" value="TraesLDM7D03G04349290.1.CDS1"/>
    <property type="gene ID" value="TraesLDM7D03G04349290"/>
</dbReference>
<dbReference type="GO" id="GO:0003677">
    <property type="term" value="F:DNA binding"/>
    <property type="evidence" value="ECO:0007669"/>
    <property type="project" value="UniProtKB-KW"/>
</dbReference>
<dbReference type="Gramene" id="TraesSYM7D03G04395900.1">
    <property type="protein sequence ID" value="TraesSYM7D03G04395900.1.CDS1"/>
    <property type="gene ID" value="TraesSYM7D03G04395900"/>
</dbReference>
<dbReference type="PROSITE" id="PS51005">
    <property type="entry name" value="NAC"/>
    <property type="match status" value="1"/>
</dbReference>
<dbReference type="InterPro" id="IPR003441">
    <property type="entry name" value="NAC-dom"/>
</dbReference>
<evidence type="ECO:0000313" key="8">
    <source>
        <dbReference type="EnsemblPlants" id="TraesCS7D02G205200.1.cds1"/>
    </source>
</evidence>
<dbReference type="Gramene" id="TraesNOR7D03G04391760.1">
    <property type="protein sequence ID" value="TraesNOR7D03G04391760.1.CDS1"/>
    <property type="gene ID" value="TraesNOR7D03G04391760"/>
</dbReference>
<keyword evidence="5" id="KW-0539">Nucleus</keyword>
<dbReference type="Gramene" id="TraesCAD_scaffold_106151_01G000200.1">
    <property type="protein sequence ID" value="TraesCAD_scaffold_106151_01G000200.1"/>
    <property type="gene ID" value="TraesCAD_scaffold_106151_01G000200"/>
</dbReference>
<dbReference type="InterPro" id="IPR036093">
    <property type="entry name" value="NAC_dom_sf"/>
</dbReference>
<dbReference type="GO" id="GO:0005634">
    <property type="term" value="C:nucleus"/>
    <property type="evidence" value="ECO:0007669"/>
    <property type="project" value="UniProtKB-SubCell"/>
</dbReference>
<sequence length="430" mass="47327">MEGLNVDEVFQHFRLNPTEVEAVTYYLPRLIAGETHGAEKLIHDAHVYDCEPKDLAARYAPVPQAVSSGDRFFFTTCKRAKGRTTRCARKAGGGTWTVNTTTVVTHAGVDVGERKNLSFKKQGKSTGWVMEEYRLLPPPEAVVADEEKVFCKIHLSQHAPDEARRESAAYKHQGRAEPVPRPAPQPEHAGKRPAPGAVADPHPPRPMKRIRVDVPVPEPATPSFTAAAPVSLPAEPIPEAEDDMAWLSCTMEELLGEVQLEETLPVQARNSIEQNFYSESQEPQNLFADAEEEIVGTSNAAADLQAPFEAECQAEEALDMEMLFAMTDEAAAEQERQAVSTNDNSSMVQDKPIFLHPSETKWQADNAAADLQAPSLQGDDHLFNSRPSFSDPFEAAWRAEEALEKENAAANLQAGPLAGHNDFFWSSTVY</sequence>
<evidence type="ECO:0000256" key="5">
    <source>
        <dbReference type="ARBA" id="ARBA00023242"/>
    </source>
</evidence>
<proteinExistence type="predicted"/>
<dbReference type="GO" id="GO:0006355">
    <property type="term" value="P:regulation of DNA-templated transcription"/>
    <property type="evidence" value="ECO:0007669"/>
    <property type="project" value="InterPro"/>
</dbReference>
<evidence type="ECO:0000256" key="2">
    <source>
        <dbReference type="ARBA" id="ARBA00023015"/>
    </source>
</evidence>
<evidence type="ECO:0000256" key="1">
    <source>
        <dbReference type="ARBA" id="ARBA00004123"/>
    </source>
</evidence>
<dbReference type="Gramene" id="TraesMAC7D03G04335250.1">
    <property type="protein sequence ID" value="TraesMAC7D03G04335250.1.CDS1"/>
    <property type="gene ID" value="TraesMAC7D03G04335250"/>
</dbReference>
<dbReference type="Proteomes" id="UP000019116">
    <property type="component" value="Chromosome 7D"/>
</dbReference>
<feature type="region of interest" description="Disordered" evidence="6">
    <location>
        <begin position="161"/>
        <end position="210"/>
    </location>
</feature>
<comment type="subcellular location">
    <subcellularLocation>
        <location evidence="1">Nucleus</location>
    </subcellularLocation>
</comment>
<dbReference type="Gramene" id="TraesWEE_scaffold_149352_01G000100.1">
    <property type="protein sequence ID" value="TraesWEE_scaffold_149352_01G000100.1"/>
    <property type="gene ID" value="TraesWEE_scaffold_149352_01G000100"/>
</dbReference>
<accession>A0A3B6TN14</accession>
<organism evidence="8">
    <name type="scientific">Triticum aestivum</name>
    <name type="common">Wheat</name>
    <dbReference type="NCBI Taxonomy" id="4565"/>
    <lineage>
        <taxon>Eukaryota</taxon>
        <taxon>Viridiplantae</taxon>
        <taxon>Streptophyta</taxon>
        <taxon>Embryophyta</taxon>
        <taxon>Tracheophyta</taxon>
        <taxon>Spermatophyta</taxon>
        <taxon>Magnoliopsida</taxon>
        <taxon>Liliopsida</taxon>
        <taxon>Poales</taxon>
        <taxon>Poaceae</taxon>
        <taxon>BOP clade</taxon>
        <taxon>Pooideae</taxon>
        <taxon>Triticodae</taxon>
        <taxon>Triticeae</taxon>
        <taxon>Triticinae</taxon>
        <taxon>Triticum</taxon>
    </lineage>
</organism>
<evidence type="ECO:0000259" key="7">
    <source>
        <dbReference type="PROSITE" id="PS51005"/>
    </source>
</evidence>
<keyword evidence="4" id="KW-0804">Transcription</keyword>
<name>A0A3B6TN14_WHEAT</name>
<dbReference type="SMR" id="A0A3B6TN14"/>
<keyword evidence="3" id="KW-0238">DNA-binding</keyword>
<dbReference type="Gramene" id="TraesROB_scaffold_130721_01G000100.1">
    <property type="protein sequence ID" value="TraesROB_scaffold_130721_01G000100.1"/>
    <property type="gene ID" value="TraesROB_scaffold_130721_01G000100"/>
</dbReference>
<feature type="domain" description="NAC" evidence="7">
    <location>
        <begin position="9"/>
        <end position="156"/>
    </location>
</feature>
<dbReference type="OrthoDB" id="696608at2759"/>
<dbReference type="PANTHER" id="PTHR31719">
    <property type="entry name" value="NAC TRANSCRIPTION FACTOR 56"/>
    <property type="match status" value="1"/>
</dbReference>
<dbReference type="Gramene" id="TraesCLE_scaffold_122708_01G000100.1">
    <property type="protein sequence ID" value="TraesCLE_scaffold_122708_01G000100.1"/>
    <property type="gene ID" value="TraesCLE_scaffold_122708_01G000100"/>
</dbReference>